<reference evidence="3 5" key="3">
    <citation type="journal article" date="2016" name="Proc. Natl. Acad. Sci. U.S.A.">
        <title>Comparative genomics of biotechnologically important yeasts.</title>
        <authorList>
            <person name="Riley R."/>
            <person name="Haridas S."/>
            <person name="Wolfe K.H."/>
            <person name="Lopes M.R."/>
            <person name="Hittinger C.T."/>
            <person name="Goeker M."/>
            <person name="Salamov A.A."/>
            <person name="Wisecaver J.H."/>
            <person name="Long T.M."/>
            <person name="Calvey C.H."/>
            <person name="Aerts A.L."/>
            <person name="Barry K.W."/>
            <person name="Choi C."/>
            <person name="Clum A."/>
            <person name="Coughlan A.Y."/>
            <person name="Deshpande S."/>
            <person name="Douglass A.P."/>
            <person name="Hanson S.J."/>
            <person name="Klenk H.-P."/>
            <person name="LaButti K.M."/>
            <person name="Lapidus A."/>
            <person name="Lindquist E.A."/>
            <person name="Lipzen A.M."/>
            <person name="Meier-Kolthoff J.P."/>
            <person name="Ohm R.A."/>
            <person name="Otillar R.P."/>
            <person name="Pangilinan J.L."/>
            <person name="Peng Y."/>
            <person name="Rokas A."/>
            <person name="Rosa C.A."/>
            <person name="Scheuner C."/>
            <person name="Sibirny A.A."/>
            <person name="Slot J.C."/>
            <person name="Stielow J.B."/>
            <person name="Sun H."/>
            <person name="Kurtzman C.P."/>
            <person name="Blackwell M."/>
            <person name="Grigoriev I.V."/>
            <person name="Jeffries T.W."/>
        </authorList>
    </citation>
    <scope>NUCLEOTIDE SEQUENCE [LARGE SCALE GENOMIC DNA]</scope>
    <source>
        <strain evidence="5">ATCC 18201 / CBS 1600 / BCRC 20928 / JCM 3617 / NBRC 0987 / NRRL Y-1542</strain>
        <strain evidence="3">NRRL Y-1542</strain>
    </source>
</reference>
<reference evidence="2" key="1">
    <citation type="submission" date="2014-12" db="EMBL/GenBank/DDBJ databases">
        <authorList>
            <person name="Jaenicke S."/>
        </authorList>
    </citation>
    <scope>NUCLEOTIDE SEQUENCE [LARGE SCALE GENOMIC DNA]</scope>
    <source>
        <strain evidence="2">CBS1600</strain>
    </source>
</reference>
<name>A0A0H5C9F0_CYBJN</name>
<accession>A0A1E4S380</accession>
<gene>
    <name evidence="2" type="ORF">BN1211_6013</name>
    <name evidence="3" type="ORF">CYBJADRAFT_184362</name>
</gene>
<proteinExistence type="predicted"/>
<dbReference type="Gene3D" id="3.90.280.10">
    <property type="entry name" value="PEBP-like"/>
    <property type="match status" value="1"/>
</dbReference>
<protein>
    <recommendedName>
        <fullName evidence="6">PEBP-like protein</fullName>
    </recommendedName>
</protein>
<evidence type="ECO:0000313" key="4">
    <source>
        <dbReference type="Proteomes" id="UP000038830"/>
    </source>
</evidence>
<dbReference type="SUPFAM" id="SSF49777">
    <property type="entry name" value="PEBP-like"/>
    <property type="match status" value="1"/>
</dbReference>
<keyword evidence="5" id="KW-1185">Reference proteome</keyword>
<dbReference type="AlphaFoldDB" id="A0A0H5C9F0"/>
<dbReference type="PANTHER" id="PTHR11362">
    <property type="entry name" value="PHOSPHATIDYLETHANOLAMINE-BINDING PROTEIN"/>
    <property type="match status" value="1"/>
</dbReference>
<keyword evidence="1" id="KW-0732">Signal</keyword>
<dbReference type="OMA" id="QDWADYY"/>
<dbReference type="InterPro" id="IPR035810">
    <property type="entry name" value="PEBP_euk"/>
</dbReference>
<dbReference type="OrthoDB" id="2506647at2759"/>
<accession>A0A0H5C9F0</accession>
<dbReference type="InterPro" id="IPR036610">
    <property type="entry name" value="PEBP-like_sf"/>
</dbReference>
<feature type="signal peptide" evidence="1">
    <location>
        <begin position="1"/>
        <end position="24"/>
    </location>
</feature>
<dbReference type="GeneID" id="30991519"/>
<organism evidence="2 4">
    <name type="scientific">Cyberlindnera jadinii (strain ATCC 18201 / CBS 1600 / BCRC 20928 / JCM 3617 / NBRC 0987 / NRRL Y-1542)</name>
    <name type="common">Torula yeast</name>
    <name type="synonym">Candida utilis</name>
    <dbReference type="NCBI Taxonomy" id="983966"/>
    <lineage>
        <taxon>Eukaryota</taxon>
        <taxon>Fungi</taxon>
        <taxon>Dikarya</taxon>
        <taxon>Ascomycota</taxon>
        <taxon>Saccharomycotina</taxon>
        <taxon>Saccharomycetes</taxon>
        <taxon>Phaffomycetales</taxon>
        <taxon>Phaffomycetaceae</taxon>
        <taxon>Cyberlindnera</taxon>
    </lineage>
</organism>
<dbReference type="Proteomes" id="UP000038830">
    <property type="component" value="Unassembled WGS sequence"/>
</dbReference>
<dbReference type="Proteomes" id="UP000094389">
    <property type="component" value="Unassembled WGS sequence"/>
</dbReference>
<evidence type="ECO:0000256" key="1">
    <source>
        <dbReference type="SAM" id="SignalP"/>
    </source>
</evidence>
<feature type="chain" id="PRO_5040564462" description="PEBP-like protein" evidence="1">
    <location>
        <begin position="25"/>
        <end position="262"/>
    </location>
</feature>
<dbReference type="PANTHER" id="PTHR11362:SF82">
    <property type="entry name" value="PHOSPHATIDYLETHANOLAMINE-BINDING PROTEIN 4"/>
    <property type="match status" value="1"/>
</dbReference>
<evidence type="ECO:0008006" key="6">
    <source>
        <dbReference type="Google" id="ProtNLM"/>
    </source>
</evidence>
<evidence type="ECO:0000313" key="2">
    <source>
        <dbReference type="EMBL" id="CEP25026.1"/>
    </source>
</evidence>
<dbReference type="RefSeq" id="XP_020070984.1">
    <property type="nucleotide sequence ID" value="XM_020217123.1"/>
</dbReference>
<reference evidence="4" key="2">
    <citation type="journal article" date="2015" name="J. Biotechnol.">
        <title>The structure of the Cyberlindnera jadinii genome and its relation to Candida utilis analyzed by the occurrence of single nucleotide polymorphisms.</title>
        <authorList>
            <person name="Rupp O."/>
            <person name="Brinkrolf K."/>
            <person name="Buerth C."/>
            <person name="Kunigo M."/>
            <person name="Schneider J."/>
            <person name="Jaenicke S."/>
            <person name="Goesmann A."/>
            <person name="Puehler A."/>
            <person name="Jaeger K.-E."/>
            <person name="Ernst J.F."/>
        </authorList>
    </citation>
    <scope>NUCLEOTIDE SEQUENCE [LARGE SCALE GENOMIC DNA]</scope>
    <source>
        <strain evidence="4">ATCC 18201 / CBS 1600 / BCRC 20928 / JCM 3617 / NBRC 0987 / NRRL Y-1542</strain>
    </source>
</reference>
<dbReference type="EMBL" id="CDQK01000007">
    <property type="protein sequence ID" value="CEP25026.1"/>
    <property type="molecule type" value="Genomic_DNA"/>
</dbReference>
<evidence type="ECO:0000313" key="5">
    <source>
        <dbReference type="Proteomes" id="UP000094389"/>
    </source>
</evidence>
<sequence length="262" mass="30314">MLFTNNLSFFRTAALLMLVSIVCAFHYQAVDEKIVFERKVTYPVHPQFKSQSQDILDGLEAGGILQRYLHRFKPPGRLYVEFYDGEFVVKQGNYISQLDVVEMPSVSFESFFPLSWSFLNGYYTLAVTDMTKTSQSARAVWVNMRVDKENVKTGSLKNRDTMNDSTMNAEFFTVGFDPQDDADTLVPYVPPYITEPDGVHQIVFILFRQPRKMQPLQRLKFRDNWGSTIQGHGVQDWADYYDLQPIGLNYYTTSDEGLFYDT</sequence>
<evidence type="ECO:0000313" key="3">
    <source>
        <dbReference type="EMBL" id="ODV73945.1"/>
    </source>
</evidence>
<dbReference type="STRING" id="983966.A0A0H5C9F0"/>
<dbReference type="EMBL" id="KV453929">
    <property type="protein sequence ID" value="ODV73945.1"/>
    <property type="molecule type" value="Genomic_DNA"/>
</dbReference>